<sequence>MSIPGFLIRTAENSKALAERASLIGKAPIPPGLPSAQEVVVAIDRVLQCDNFYSSAAQDALAGLALVREQFATPHIKPRELADAEEALAISREAHAVMTLQIAQLEKLARELKCAAVRHPHQPLSRWVKFGPMAAFLSTIKDQE</sequence>
<dbReference type="Proteomes" id="UP000249638">
    <property type="component" value="Unassembled WGS sequence"/>
</dbReference>
<proteinExistence type="predicted"/>
<evidence type="ECO:0000313" key="2">
    <source>
        <dbReference type="Proteomes" id="UP000249638"/>
    </source>
</evidence>
<evidence type="ECO:0000313" key="1">
    <source>
        <dbReference type="EMBL" id="PZX32025.1"/>
    </source>
</evidence>
<comment type="caution">
    <text evidence="1">The sequence shown here is derived from an EMBL/GenBank/DDBJ whole genome shotgun (WGS) entry which is preliminary data.</text>
</comment>
<dbReference type="EMBL" id="QKZN01000002">
    <property type="protein sequence ID" value="PZX32025.1"/>
    <property type="molecule type" value="Genomic_DNA"/>
</dbReference>
<protein>
    <submittedName>
        <fullName evidence="1">Uncharacterized protein</fullName>
    </submittedName>
</protein>
<name>A0A2W7Q018_9BURK</name>
<keyword evidence="2" id="KW-1185">Reference proteome</keyword>
<organism evidence="1 2">
    <name type="scientific">Cupriavidus phytorum</name>
    <dbReference type="NCBI Taxonomy" id="3024399"/>
    <lineage>
        <taxon>Bacteria</taxon>
        <taxon>Pseudomonadati</taxon>
        <taxon>Pseudomonadota</taxon>
        <taxon>Betaproteobacteria</taxon>
        <taxon>Burkholderiales</taxon>
        <taxon>Burkholderiaceae</taxon>
        <taxon>Cupriavidus</taxon>
    </lineage>
</organism>
<reference evidence="1" key="1">
    <citation type="submission" date="2018-06" db="EMBL/GenBank/DDBJ databases">
        <title>Genomic Encyclopedia of Type Strains, Phase IV (KMG-V): Genome sequencing to study the core and pangenomes of soil and plant-associated prokaryotes.</title>
        <authorList>
            <person name="Whitman W."/>
        </authorList>
    </citation>
    <scope>NUCLEOTIDE SEQUENCE [LARGE SCALE GENOMIC DNA]</scope>
    <source>
        <strain evidence="1">MLR2-44</strain>
    </source>
</reference>
<accession>A0A2W7Q018</accession>
<gene>
    <name evidence="1" type="ORF">C7416_102185</name>
</gene>
<dbReference type="AlphaFoldDB" id="A0A2W7Q018"/>